<reference evidence="1 2" key="1">
    <citation type="journal article" date="2013" name="Genome Announc.">
        <title>Complete genome sequence of Myxococcus stipitatus strain DSM 14675, a fruiting myxobacterium.</title>
        <authorList>
            <person name="Huntley S."/>
            <person name="Kneip S."/>
            <person name="Treuner-Lange A."/>
            <person name="Sogaard-Andersen L."/>
        </authorList>
    </citation>
    <scope>NUCLEOTIDE SEQUENCE [LARGE SCALE GENOMIC DNA]</scope>
    <source>
        <strain evidence="2">DSM 14675 / JCM 12634 / Mx s8</strain>
    </source>
</reference>
<evidence type="ECO:0000313" key="2">
    <source>
        <dbReference type="Proteomes" id="UP000011131"/>
    </source>
</evidence>
<dbReference type="HOGENOM" id="CLU_168334_0_0_7"/>
<protein>
    <recommendedName>
        <fullName evidence="3">DUF4280 domain-containing protein</fullName>
    </recommendedName>
</protein>
<evidence type="ECO:0000313" key="1">
    <source>
        <dbReference type="EMBL" id="AGC48176.1"/>
    </source>
</evidence>
<dbReference type="AlphaFoldDB" id="L7UGS6"/>
<gene>
    <name evidence="1" type="ordered locus">MYSTI_06903</name>
</gene>
<name>L7UGS6_MYXSD</name>
<dbReference type="STRING" id="1278073.MYSTI_06903"/>
<dbReference type="eggNOG" id="ENOG5032RYY">
    <property type="taxonomic scope" value="Bacteria"/>
</dbReference>
<keyword evidence="2" id="KW-1185">Reference proteome</keyword>
<dbReference type="KEGG" id="msd:MYSTI_06903"/>
<dbReference type="EMBL" id="CP004025">
    <property type="protein sequence ID" value="AGC48176.1"/>
    <property type="molecule type" value="Genomic_DNA"/>
</dbReference>
<accession>L7UGS6</accession>
<dbReference type="RefSeq" id="WP_015352430.1">
    <property type="nucleotide sequence ID" value="NC_020126.1"/>
</dbReference>
<sequence length="111" mass="11417">MGSPVLHQGAMVQCPHGVPAQPIPSQVRVMTNNQPLLTQSDVFTIAGCPFQLPGPTPSPCVQVRWVTASLRVRASGVPVLLQTSSSLCLAGTQAPQGPALVAGVSPRVSAL</sequence>
<dbReference type="PATRIC" id="fig|1278073.3.peg.7009"/>
<organism evidence="1 2">
    <name type="scientific">Myxococcus stipitatus (strain DSM 14675 / JCM 12634 / Mx s8)</name>
    <dbReference type="NCBI Taxonomy" id="1278073"/>
    <lineage>
        <taxon>Bacteria</taxon>
        <taxon>Pseudomonadati</taxon>
        <taxon>Myxococcota</taxon>
        <taxon>Myxococcia</taxon>
        <taxon>Myxococcales</taxon>
        <taxon>Cystobacterineae</taxon>
        <taxon>Myxococcaceae</taxon>
        <taxon>Myxococcus</taxon>
    </lineage>
</organism>
<dbReference type="InterPro" id="IPR025460">
    <property type="entry name" value="DUF4280"/>
</dbReference>
<proteinExistence type="predicted"/>
<dbReference type="OrthoDB" id="675629at2"/>
<evidence type="ECO:0008006" key="3">
    <source>
        <dbReference type="Google" id="ProtNLM"/>
    </source>
</evidence>
<dbReference type="Pfam" id="PF14107">
    <property type="entry name" value="DUF4280"/>
    <property type="match status" value="1"/>
</dbReference>
<dbReference type="Proteomes" id="UP000011131">
    <property type="component" value="Chromosome"/>
</dbReference>